<feature type="domain" description="Chorismate-utilising enzyme C-terminal" evidence="6">
    <location>
        <begin position="200"/>
        <end position="452"/>
    </location>
</feature>
<sequence length="465" mass="52124">MLINSPYQTKQINTLKHKDAKTNKVLVSFTKKVKKVDPVAFYQINKPAYDGERFFWTSPDDHTAIVGVGHLHTFFNRRADDRFSQIEAEWNELLASAVINNPFQAPGTGPLLFGGFSFDPYSVKEEKWGPFGDALFYLPEYMLTITGEDCYLTVNLFESEEMLPHSNQVKKSFDLLIDNVKRSEITSPNLVNKEELSVPEWLKSVSEVIDELKTSGTVDKVVLSRELKLSFSEPLLTDYVLEQLNTQQQDSFIFMLETSDGSFAGASPERLVKKMNDQVLSTSLAGSIGRSDNPKRDKELGNMLLNDEKNLFEHALVVEMIKKALEPYCEELDIPNEPVLLKTPYIQHLYTPVCGVSKPGTSIFHLVGELHPTPALGGVPTDRAMQIIRDKEKMDRGFYASPIGWTDFQGNGEFIVAIRSGLLKGKQSYLYAGCGLVADSDPSDELKETSIKFQPMLQAIGGKSE</sequence>
<evidence type="ECO:0000313" key="7">
    <source>
        <dbReference type="EMBL" id="RST76533.1"/>
    </source>
</evidence>
<comment type="similarity">
    <text evidence="2">Belongs to the isochorismate synthase family.</text>
</comment>
<dbReference type="NCBIfam" id="TIGR00543">
    <property type="entry name" value="isochor_syn"/>
    <property type="match status" value="1"/>
</dbReference>
<evidence type="ECO:0000256" key="2">
    <source>
        <dbReference type="ARBA" id="ARBA00005297"/>
    </source>
</evidence>
<dbReference type="GO" id="GO:0009697">
    <property type="term" value="P:salicylic acid biosynthetic process"/>
    <property type="evidence" value="ECO:0007669"/>
    <property type="project" value="TreeGrafter"/>
</dbReference>
<dbReference type="Pfam" id="PF00425">
    <property type="entry name" value="Chorismate_bind"/>
    <property type="match status" value="1"/>
</dbReference>
<dbReference type="InterPro" id="IPR015890">
    <property type="entry name" value="Chorismate_C"/>
</dbReference>
<evidence type="ECO:0000256" key="1">
    <source>
        <dbReference type="ARBA" id="ARBA00000799"/>
    </source>
</evidence>
<protein>
    <recommendedName>
        <fullName evidence="3">isochorismate synthase</fullName>
        <ecNumber evidence="3">5.4.4.2</ecNumber>
    </recommendedName>
    <alternativeName>
        <fullName evidence="5">Isochorismate mutase</fullName>
    </alternativeName>
</protein>
<dbReference type="InterPro" id="IPR004561">
    <property type="entry name" value="IsoChor_synthase"/>
</dbReference>
<evidence type="ECO:0000313" key="8">
    <source>
        <dbReference type="Proteomes" id="UP000287156"/>
    </source>
</evidence>
<organism evidence="7 8">
    <name type="scientific">Siminovitchia acidinfaciens</name>
    <dbReference type="NCBI Taxonomy" id="2321395"/>
    <lineage>
        <taxon>Bacteria</taxon>
        <taxon>Bacillati</taxon>
        <taxon>Bacillota</taxon>
        <taxon>Bacilli</taxon>
        <taxon>Bacillales</taxon>
        <taxon>Bacillaceae</taxon>
        <taxon>Siminovitchia</taxon>
    </lineage>
</organism>
<keyword evidence="8" id="KW-1185">Reference proteome</keyword>
<keyword evidence="4 7" id="KW-0413">Isomerase</keyword>
<dbReference type="SUPFAM" id="SSF56322">
    <property type="entry name" value="ADC synthase"/>
    <property type="match status" value="1"/>
</dbReference>
<dbReference type="PANTHER" id="PTHR42839:SF1">
    <property type="entry name" value="ISOCHORISMATE SYNTHASE MENF"/>
    <property type="match status" value="1"/>
</dbReference>
<accession>A0A429Y558</accession>
<comment type="caution">
    <text evidence="7">The sequence shown here is derived from an EMBL/GenBank/DDBJ whole genome shotgun (WGS) entry which is preliminary data.</text>
</comment>
<evidence type="ECO:0000256" key="4">
    <source>
        <dbReference type="ARBA" id="ARBA00023235"/>
    </source>
</evidence>
<evidence type="ECO:0000256" key="5">
    <source>
        <dbReference type="ARBA" id="ARBA00041564"/>
    </source>
</evidence>
<name>A0A429Y558_9BACI</name>
<dbReference type="GO" id="GO:0008909">
    <property type="term" value="F:isochorismate synthase activity"/>
    <property type="evidence" value="ECO:0007669"/>
    <property type="project" value="UniProtKB-EC"/>
</dbReference>
<dbReference type="InterPro" id="IPR005801">
    <property type="entry name" value="ADC_synthase"/>
</dbReference>
<evidence type="ECO:0000256" key="3">
    <source>
        <dbReference type="ARBA" id="ARBA00012824"/>
    </source>
</evidence>
<comment type="catalytic activity">
    <reaction evidence="1">
        <text>chorismate = isochorismate</text>
        <dbReference type="Rhea" id="RHEA:18985"/>
        <dbReference type="ChEBI" id="CHEBI:29748"/>
        <dbReference type="ChEBI" id="CHEBI:29780"/>
        <dbReference type="EC" id="5.4.4.2"/>
    </reaction>
</comment>
<dbReference type="AlphaFoldDB" id="A0A429Y558"/>
<reference evidence="7" key="1">
    <citation type="submission" date="2018-12" db="EMBL/GenBank/DDBJ databases">
        <authorList>
            <person name="Sun L."/>
            <person name="Chen Z."/>
        </authorList>
    </citation>
    <scope>NUCLEOTIDE SEQUENCE [LARGE SCALE GENOMIC DNA]</scope>
    <source>
        <strain evidence="7">3-2-2</strain>
    </source>
</reference>
<dbReference type="EMBL" id="QYTV02000002">
    <property type="protein sequence ID" value="RST76533.1"/>
    <property type="molecule type" value="Genomic_DNA"/>
</dbReference>
<dbReference type="EC" id="5.4.4.2" evidence="3"/>
<dbReference type="Gene3D" id="3.60.120.10">
    <property type="entry name" value="Anthranilate synthase"/>
    <property type="match status" value="1"/>
</dbReference>
<dbReference type="Proteomes" id="UP000287156">
    <property type="component" value="Unassembled WGS sequence"/>
</dbReference>
<dbReference type="OrthoDB" id="9803598at2"/>
<proteinExistence type="inferred from homology"/>
<dbReference type="PANTHER" id="PTHR42839">
    <property type="entry name" value="ISOCHORISMATE SYNTHASE ENTC"/>
    <property type="match status" value="1"/>
</dbReference>
<evidence type="ECO:0000259" key="6">
    <source>
        <dbReference type="Pfam" id="PF00425"/>
    </source>
</evidence>
<gene>
    <name evidence="7" type="ORF">D4T97_007170</name>
</gene>